<evidence type="ECO:0000313" key="1">
    <source>
        <dbReference type="EMBL" id="OCL14565.1"/>
    </source>
</evidence>
<dbReference type="InterPro" id="IPR051150">
    <property type="entry name" value="SWT21/TCAB1_mRNA_Telomere"/>
</dbReference>
<gene>
    <name evidence="1" type="ORF">AOQ84DRAFT_22048</name>
</gene>
<dbReference type="Gene3D" id="2.130.10.10">
    <property type="entry name" value="YVTN repeat-like/Quinoprotein amine dehydrogenase"/>
    <property type="match status" value="1"/>
</dbReference>
<dbReference type="Proteomes" id="UP000250140">
    <property type="component" value="Unassembled WGS sequence"/>
</dbReference>
<sequence length="402" mass="43280">MKDGQIEAVQMPQPKCVASTDEALSQTNVEESSEAQDGALRSQRFGTRYFRGAQWSPDGTCILTSDSFHNLRTFIVPQDILAKDKTHTLTPYASFASPEPIVAFVPYPGYSLQNPDSTLVLSSIRDHPIRLTNALFNSTTGPSPSSDFKSGVVAAYPLISSTERYVAPHSLAFTSHGTHFVAGSDSLISFFDVYRSHSGPINQQKTIPSRRNKLVGGGVGIKGIVSALSISAERTLAAGTLSRGVGLYADEGEGGPIAVFSVAHDKDRYAQGMKDTGGYGVTQVLWSPCARYLYVAERKSDVVLVYDIRVTGRLLGWLKGRKAHTNQRLGMDVVRCADGHEVWAGGVDGVARVWRNPGEKEGAIEADFGWEADQGPVSSTTVHSSGLLVATCSGERVIPRIT</sequence>
<protein>
    <submittedName>
        <fullName evidence="1">Uncharacterized protein</fullName>
    </submittedName>
</protein>
<dbReference type="OrthoDB" id="239865at2759"/>
<reference evidence="1 2" key="1">
    <citation type="journal article" date="2016" name="Nat. Commun.">
        <title>Ectomycorrhizal ecology is imprinted in the genome of the dominant symbiotic fungus Cenococcum geophilum.</title>
        <authorList>
            <consortium name="DOE Joint Genome Institute"/>
            <person name="Peter M."/>
            <person name="Kohler A."/>
            <person name="Ohm R.A."/>
            <person name="Kuo A."/>
            <person name="Krutzmann J."/>
            <person name="Morin E."/>
            <person name="Arend M."/>
            <person name="Barry K.W."/>
            <person name="Binder M."/>
            <person name="Choi C."/>
            <person name="Clum A."/>
            <person name="Copeland A."/>
            <person name="Grisel N."/>
            <person name="Haridas S."/>
            <person name="Kipfer T."/>
            <person name="LaButti K."/>
            <person name="Lindquist E."/>
            <person name="Lipzen A."/>
            <person name="Maire R."/>
            <person name="Meier B."/>
            <person name="Mihaltcheva S."/>
            <person name="Molinier V."/>
            <person name="Murat C."/>
            <person name="Poggeler S."/>
            <person name="Quandt C.A."/>
            <person name="Sperisen C."/>
            <person name="Tritt A."/>
            <person name="Tisserant E."/>
            <person name="Crous P.W."/>
            <person name="Henrissat B."/>
            <person name="Nehls U."/>
            <person name="Egli S."/>
            <person name="Spatafora J.W."/>
            <person name="Grigoriev I.V."/>
            <person name="Martin F.M."/>
        </authorList>
    </citation>
    <scope>NUCLEOTIDE SEQUENCE [LARGE SCALE GENOMIC DNA]</scope>
    <source>
        <strain evidence="1 2">CBS 207.34</strain>
    </source>
</reference>
<organism evidence="1 2">
    <name type="scientific">Glonium stellatum</name>
    <dbReference type="NCBI Taxonomy" id="574774"/>
    <lineage>
        <taxon>Eukaryota</taxon>
        <taxon>Fungi</taxon>
        <taxon>Dikarya</taxon>
        <taxon>Ascomycota</taxon>
        <taxon>Pezizomycotina</taxon>
        <taxon>Dothideomycetes</taxon>
        <taxon>Pleosporomycetidae</taxon>
        <taxon>Gloniales</taxon>
        <taxon>Gloniaceae</taxon>
        <taxon>Glonium</taxon>
    </lineage>
</organism>
<dbReference type="AlphaFoldDB" id="A0A8E2FCZ4"/>
<keyword evidence="2" id="KW-1185">Reference proteome</keyword>
<dbReference type="SUPFAM" id="SSF50978">
    <property type="entry name" value="WD40 repeat-like"/>
    <property type="match status" value="1"/>
</dbReference>
<dbReference type="InterPro" id="IPR036322">
    <property type="entry name" value="WD40_repeat_dom_sf"/>
</dbReference>
<accession>A0A8E2FCZ4</accession>
<proteinExistence type="predicted"/>
<dbReference type="PANTHER" id="PTHR13211:SF0">
    <property type="entry name" value="TELOMERASE CAJAL BODY PROTEIN 1"/>
    <property type="match status" value="1"/>
</dbReference>
<dbReference type="EMBL" id="KV748558">
    <property type="protein sequence ID" value="OCL14565.1"/>
    <property type="molecule type" value="Genomic_DNA"/>
</dbReference>
<evidence type="ECO:0000313" key="2">
    <source>
        <dbReference type="Proteomes" id="UP000250140"/>
    </source>
</evidence>
<dbReference type="PANTHER" id="PTHR13211">
    <property type="entry name" value="TELOMERASE CAJAL BODY PROTEIN 1"/>
    <property type="match status" value="1"/>
</dbReference>
<dbReference type="InterPro" id="IPR015943">
    <property type="entry name" value="WD40/YVTN_repeat-like_dom_sf"/>
</dbReference>
<name>A0A8E2FCZ4_9PEZI</name>